<keyword evidence="3 6" id="KW-0963">Cytoplasm</keyword>
<evidence type="ECO:0000313" key="8">
    <source>
        <dbReference type="EMBL" id="EMG46698.1"/>
    </source>
</evidence>
<dbReference type="GO" id="GO:0000422">
    <property type="term" value="P:autophagy of mitochondrion"/>
    <property type="evidence" value="ECO:0007669"/>
    <property type="project" value="TreeGrafter"/>
</dbReference>
<evidence type="ECO:0000256" key="4">
    <source>
        <dbReference type="ARBA" id="ARBA00023006"/>
    </source>
</evidence>
<keyword evidence="5" id="KW-0472">Membrane</keyword>
<evidence type="ECO:0000256" key="3">
    <source>
        <dbReference type="ARBA" id="ARBA00022490"/>
    </source>
</evidence>
<comment type="similarity">
    <text evidence="1 6">Belongs to the ATG17 family.</text>
</comment>
<comment type="subcellular location">
    <subcellularLocation>
        <location evidence="6">Cytoplasm</location>
    </subcellularLocation>
    <subcellularLocation>
        <location evidence="6">Preautophagosomal structure membrane</location>
        <topology evidence="6">Peripheral membrane protein</topology>
    </subcellularLocation>
</comment>
<evidence type="ECO:0000259" key="7">
    <source>
        <dbReference type="Pfam" id="PF04108"/>
    </source>
</evidence>
<dbReference type="InterPro" id="IPR007240">
    <property type="entry name" value="Atg17"/>
</dbReference>
<dbReference type="eggNOG" id="ENOG502RW77">
    <property type="taxonomic scope" value="Eukaryota"/>
</dbReference>
<dbReference type="EMBL" id="AOGT01001908">
    <property type="protein sequence ID" value="EMG46698.1"/>
    <property type="molecule type" value="Genomic_DNA"/>
</dbReference>
<evidence type="ECO:0000256" key="1">
    <source>
        <dbReference type="ARBA" id="ARBA00006259"/>
    </source>
</evidence>
<dbReference type="GO" id="GO:0030295">
    <property type="term" value="F:protein kinase activator activity"/>
    <property type="evidence" value="ECO:0007669"/>
    <property type="project" value="TreeGrafter"/>
</dbReference>
<accession>M3J424</accession>
<comment type="function">
    <text evidence="6">Autophagy-specific protein that functions in response to autophagy-inducing signals as a scaffold to recruit other ATG proteins to organize preautophagosomal structure (PAS) formation. Modulates the timing and magnitude of the autophagy response, such as the size of the sequestering vesicles. Plays particularly a role in pexophagy and nucleophagy.</text>
</comment>
<evidence type="ECO:0000256" key="2">
    <source>
        <dbReference type="ARBA" id="ARBA00013806"/>
    </source>
</evidence>
<dbReference type="AlphaFoldDB" id="M3J424"/>
<dbReference type="GO" id="GO:0060090">
    <property type="term" value="F:molecular adaptor activity"/>
    <property type="evidence" value="ECO:0007669"/>
    <property type="project" value="TreeGrafter"/>
</dbReference>
<dbReference type="GO" id="GO:0034045">
    <property type="term" value="C:phagophore assembly site membrane"/>
    <property type="evidence" value="ECO:0007669"/>
    <property type="project" value="UniProtKB-SubCell"/>
</dbReference>
<comment type="caution">
    <text evidence="8">The sequence shown here is derived from an EMBL/GenBank/DDBJ whole genome shotgun (WGS) entry which is preliminary data.</text>
</comment>
<keyword evidence="9" id="KW-1185">Reference proteome</keyword>
<evidence type="ECO:0000256" key="5">
    <source>
        <dbReference type="ARBA" id="ARBA00023136"/>
    </source>
</evidence>
<sequence>MTNDRNSITITKDEVMRWSSDAQATLEKTQEICSNAQSSLQLISQEITIRLPEKLEATEFLYNSYIKQYATVSKQIDMINRNLQKKLTDVYFDFDSVLNPSLNQLNRIMKELEKTKVPSFIVTDGSTNKSLLDFTSIDSINLLKENIEIYKSNCTKAKISVDSEIIKINELSKSLVTKKTSITKTFDSLTQLKIDLCSTPPEKLVESNSFVGTILRENETLESELVSILQMQTNHFDQCMKAVELVSFGNGNDVNLEVLRNDVQELPEVFKELTTVYDIILQNEERYQKFIGPKKSNIESVTTTIKKELDLLRDFKTEMYPKMVILIDELAKKLNVCSIPIIPGKSPIETYSETLQELTSHYVQFLNVYKTKYLSELHHEQYTYPRKFLGKLTEFLYEDIYGIQFEESERRRKWMSRYGKFIPAEFKLPGENELPVVVQIITEGLENVQNEEGQKDEVAVKGEERELIDLIKGVHI</sequence>
<dbReference type="Pfam" id="PF04108">
    <property type="entry name" value="ATG17_like"/>
    <property type="match status" value="1"/>
</dbReference>
<organism evidence="8 9">
    <name type="scientific">Candida maltosa (strain Xu316)</name>
    <name type="common">Yeast</name>
    <dbReference type="NCBI Taxonomy" id="1245528"/>
    <lineage>
        <taxon>Eukaryota</taxon>
        <taxon>Fungi</taxon>
        <taxon>Dikarya</taxon>
        <taxon>Ascomycota</taxon>
        <taxon>Saccharomycotina</taxon>
        <taxon>Pichiomycetes</taxon>
        <taxon>Debaryomycetaceae</taxon>
        <taxon>Candida/Lodderomyces clade</taxon>
        <taxon>Candida</taxon>
    </lineage>
</organism>
<dbReference type="GO" id="GO:0000045">
    <property type="term" value="P:autophagosome assembly"/>
    <property type="evidence" value="ECO:0007669"/>
    <property type="project" value="TreeGrafter"/>
</dbReference>
<keyword evidence="4 6" id="KW-0072">Autophagy</keyword>
<protein>
    <recommendedName>
        <fullName evidence="2 6">Autophagy-related protein 17</fullName>
    </recommendedName>
</protein>
<dbReference type="PANTHER" id="PTHR28005">
    <property type="entry name" value="AUTOPHAGY-RELATED PROTEIN 17"/>
    <property type="match status" value="1"/>
</dbReference>
<dbReference type="GO" id="GO:0034727">
    <property type="term" value="P:piecemeal microautophagy of the nucleus"/>
    <property type="evidence" value="ECO:0007669"/>
    <property type="project" value="TreeGrafter"/>
</dbReference>
<evidence type="ECO:0000256" key="6">
    <source>
        <dbReference type="RuleBase" id="RU368080"/>
    </source>
</evidence>
<gene>
    <name evidence="8" type="ORF">G210_3039</name>
</gene>
<dbReference type="HOGENOM" id="CLU_565132_0_0_1"/>
<dbReference type="OrthoDB" id="1937984at2759"/>
<reference evidence="8 9" key="1">
    <citation type="submission" date="2013-02" db="EMBL/GenBank/DDBJ databases">
        <title>Genome sequence of Candida maltosa Xu316, a potential industrial strain for xylitol and ethanol production.</title>
        <authorList>
            <person name="Yu J."/>
            <person name="Wang Q."/>
            <person name="Geng X."/>
            <person name="Bao W."/>
            <person name="He P."/>
            <person name="Cai J."/>
        </authorList>
    </citation>
    <scope>NUCLEOTIDE SEQUENCE [LARGE SCALE GENOMIC DNA]</scope>
    <source>
        <strain evidence="9">Xu316</strain>
    </source>
</reference>
<dbReference type="OMA" id="TNHFDQC"/>
<dbReference type="Proteomes" id="UP000011777">
    <property type="component" value="Unassembled WGS sequence"/>
</dbReference>
<evidence type="ECO:0000313" key="9">
    <source>
        <dbReference type="Proteomes" id="UP000011777"/>
    </source>
</evidence>
<dbReference type="GO" id="GO:1990316">
    <property type="term" value="C:Atg1/ULK1 kinase complex"/>
    <property type="evidence" value="ECO:0007669"/>
    <property type="project" value="TreeGrafter"/>
</dbReference>
<feature type="domain" description="Autophagy protein ATG17-like" evidence="7">
    <location>
        <begin position="25"/>
        <end position="422"/>
    </location>
</feature>
<name>M3J424_CANMX</name>
<dbReference type="InterPro" id="IPR045326">
    <property type="entry name" value="ATG17-like_dom"/>
</dbReference>
<proteinExistence type="inferred from homology"/>
<dbReference type="STRING" id="1245528.M3J424"/>
<dbReference type="PANTHER" id="PTHR28005:SF1">
    <property type="entry name" value="AUTOPHAGY-RELATED PROTEIN 17"/>
    <property type="match status" value="1"/>
</dbReference>